<protein>
    <submittedName>
        <fullName evidence="2">Uncharacterized protein</fullName>
    </submittedName>
</protein>
<accession>A0A3D8RKD8</accession>
<dbReference type="RefSeq" id="XP_026602285.1">
    <property type="nucleotide sequence ID" value="XM_026749195.1"/>
</dbReference>
<dbReference type="AlphaFoldDB" id="A0A3D8RKD8"/>
<proteinExistence type="predicted"/>
<evidence type="ECO:0000256" key="1">
    <source>
        <dbReference type="SAM" id="MobiDB-lite"/>
    </source>
</evidence>
<evidence type="ECO:0000313" key="2">
    <source>
        <dbReference type="EMBL" id="RDW74517.1"/>
    </source>
</evidence>
<reference evidence="2 3" key="1">
    <citation type="journal article" date="2018" name="IMA Fungus">
        <title>IMA Genome-F 9: Draft genome sequence of Annulohypoxylon stygium, Aspergillus mulundensis, Berkeleyomyces basicola (syn. Thielaviopsis basicola), Ceratocystis smalleyi, two Cercospora beticola strains, Coleophoma cylindrospora, Fusarium fracticaudum, Phialophora cf. hyalina, and Morchella septimelata.</title>
        <authorList>
            <person name="Wingfield B.D."/>
            <person name="Bills G.F."/>
            <person name="Dong Y."/>
            <person name="Huang W."/>
            <person name="Nel W.J."/>
            <person name="Swalarsk-Parry B.S."/>
            <person name="Vaghefi N."/>
            <person name="Wilken P.M."/>
            <person name="An Z."/>
            <person name="de Beer Z.W."/>
            <person name="De Vos L."/>
            <person name="Chen L."/>
            <person name="Duong T.A."/>
            <person name="Gao Y."/>
            <person name="Hammerbacher A."/>
            <person name="Kikkert J.R."/>
            <person name="Li Y."/>
            <person name="Li H."/>
            <person name="Li K."/>
            <person name="Li Q."/>
            <person name="Liu X."/>
            <person name="Ma X."/>
            <person name="Naidoo K."/>
            <person name="Pethybridge S.J."/>
            <person name="Sun J."/>
            <person name="Steenkamp E.T."/>
            <person name="van der Nest M.A."/>
            <person name="van Wyk S."/>
            <person name="Wingfield M.J."/>
            <person name="Xiong C."/>
            <person name="Yue Q."/>
            <person name="Zhang X."/>
        </authorList>
    </citation>
    <scope>NUCLEOTIDE SEQUENCE [LARGE SCALE GENOMIC DNA]</scope>
    <source>
        <strain evidence="2 3">DSM 5745</strain>
    </source>
</reference>
<evidence type="ECO:0000313" key="3">
    <source>
        <dbReference type="Proteomes" id="UP000256690"/>
    </source>
</evidence>
<feature type="region of interest" description="Disordered" evidence="1">
    <location>
        <begin position="1"/>
        <end position="91"/>
    </location>
</feature>
<sequence>MTSHRMPIDHVQGTETGKEPEEKPHALAMSNMQYLQTGPGDLFPHKGAAPEQVLEEPRKFSVPSAKKKRKSGQAPEGEGKSEGKVKGKERK</sequence>
<keyword evidence="3" id="KW-1185">Reference proteome</keyword>
<feature type="compositionally biased region" description="Basic and acidic residues" evidence="1">
    <location>
        <begin position="77"/>
        <end position="91"/>
    </location>
</feature>
<organism evidence="2 3">
    <name type="scientific">Aspergillus mulundensis</name>
    <dbReference type="NCBI Taxonomy" id="1810919"/>
    <lineage>
        <taxon>Eukaryota</taxon>
        <taxon>Fungi</taxon>
        <taxon>Dikarya</taxon>
        <taxon>Ascomycota</taxon>
        <taxon>Pezizomycotina</taxon>
        <taxon>Eurotiomycetes</taxon>
        <taxon>Eurotiomycetidae</taxon>
        <taxon>Eurotiales</taxon>
        <taxon>Aspergillaceae</taxon>
        <taxon>Aspergillus</taxon>
        <taxon>Aspergillus subgen. Nidulantes</taxon>
    </lineage>
</organism>
<feature type="compositionally biased region" description="Basic and acidic residues" evidence="1">
    <location>
        <begin position="16"/>
        <end position="25"/>
    </location>
</feature>
<name>A0A3D8RKD8_9EURO</name>
<dbReference type="Proteomes" id="UP000256690">
    <property type="component" value="Unassembled WGS sequence"/>
</dbReference>
<dbReference type="EMBL" id="PVWQ01000008">
    <property type="protein sequence ID" value="RDW74517.1"/>
    <property type="molecule type" value="Genomic_DNA"/>
</dbReference>
<gene>
    <name evidence="2" type="ORF">DSM5745_07179</name>
</gene>
<dbReference type="GeneID" id="38117549"/>
<comment type="caution">
    <text evidence="2">The sequence shown here is derived from an EMBL/GenBank/DDBJ whole genome shotgun (WGS) entry which is preliminary data.</text>
</comment>